<proteinExistence type="predicted"/>
<evidence type="ECO:0000313" key="4">
    <source>
        <dbReference type="EMBL" id="MBW7457234.1"/>
    </source>
</evidence>
<keyword evidence="1 2" id="KW-0238">DNA-binding</keyword>
<accession>A0ABS7C8I8</accession>
<feature type="domain" description="HTH tetR-type" evidence="3">
    <location>
        <begin position="13"/>
        <end position="73"/>
    </location>
</feature>
<comment type="caution">
    <text evidence="4">The sequence shown here is derived from an EMBL/GenBank/DDBJ whole genome shotgun (WGS) entry which is preliminary data.</text>
</comment>
<evidence type="ECO:0000256" key="2">
    <source>
        <dbReference type="PROSITE-ProRule" id="PRU00335"/>
    </source>
</evidence>
<dbReference type="EMBL" id="JAHZIK010000790">
    <property type="protein sequence ID" value="MBW7457234.1"/>
    <property type="molecule type" value="Genomic_DNA"/>
</dbReference>
<dbReference type="SUPFAM" id="SSF46689">
    <property type="entry name" value="Homeodomain-like"/>
    <property type="match status" value="1"/>
</dbReference>
<dbReference type="RefSeq" id="WP_210043871.1">
    <property type="nucleotide sequence ID" value="NZ_JBHLVU010000001.1"/>
</dbReference>
<evidence type="ECO:0000259" key="3">
    <source>
        <dbReference type="PROSITE" id="PS50977"/>
    </source>
</evidence>
<dbReference type="PROSITE" id="PS50977">
    <property type="entry name" value="HTH_TETR_2"/>
    <property type="match status" value="1"/>
</dbReference>
<reference evidence="4 5" key="1">
    <citation type="submission" date="2021-07" db="EMBL/GenBank/DDBJ databases">
        <title>Paenibacillus radiodurans sp. nov., isolated from the southeastern edge of Tengger Desert.</title>
        <authorList>
            <person name="Zhang G."/>
        </authorList>
    </citation>
    <scope>NUCLEOTIDE SEQUENCE [LARGE SCALE GENOMIC DNA]</scope>
    <source>
        <strain evidence="4 5">CCM 7311</strain>
    </source>
</reference>
<dbReference type="PANTHER" id="PTHR43479:SF7">
    <property type="entry name" value="TETR-FAMILY TRANSCRIPTIONAL REGULATOR"/>
    <property type="match status" value="1"/>
</dbReference>
<dbReference type="Gene3D" id="1.10.357.10">
    <property type="entry name" value="Tetracycline Repressor, domain 2"/>
    <property type="match status" value="1"/>
</dbReference>
<dbReference type="PANTHER" id="PTHR43479">
    <property type="entry name" value="ACREF/ENVCD OPERON REPRESSOR-RELATED"/>
    <property type="match status" value="1"/>
</dbReference>
<dbReference type="InterPro" id="IPR001647">
    <property type="entry name" value="HTH_TetR"/>
</dbReference>
<dbReference type="InterPro" id="IPR009057">
    <property type="entry name" value="Homeodomain-like_sf"/>
</dbReference>
<keyword evidence="5" id="KW-1185">Reference proteome</keyword>
<protein>
    <submittedName>
        <fullName evidence="4">TetR/AcrR family transcriptional regulator</fullName>
    </submittedName>
</protein>
<dbReference type="InterPro" id="IPR050624">
    <property type="entry name" value="HTH-type_Tx_Regulator"/>
</dbReference>
<evidence type="ECO:0000313" key="5">
    <source>
        <dbReference type="Proteomes" id="UP001519887"/>
    </source>
</evidence>
<evidence type="ECO:0000256" key="1">
    <source>
        <dbReference type="ARBA" id="ARBA00023125"/>
    </source>
</evidence>
<dbReference type="Proteomes" id="UP001519887">
    <property type="component" value="Unassembled WGS sequence"/>
</dbReference>
<organism evidence="4 5">
    <name type="scientific">Paenibacillus sepulcri</name>
    <dbReference type="NCBI Taxonomy" id="359917"/>
    <lineage>
        <taxon>Bacteria</taxon>
        <taxon>Bacillati</taxon>
        <taxon>Bacillota</taxon>
        <taxon>Bacilli</taxon>
        <taxon>Bacillales</taxon>
        <taxon>Paenibacillaceae</taxon>
        <taxon>Paenibacillus</taxon>
    </lineage>
</organism>
<name>A0ABS7C8I8_9BACL</name>
<feature type="DNA-binding region" description="H-T-H motif" evidence="2">
    <location>
        <begin position="36"/>
        <end position="55"/>
    </location>
</feature>
<sequence length="202" mass="23344">MAVTRKGEDRRIQRTCQLIRTGFVEIMREKGFAAVTIQDIADRANVNRGTFYIHYTDKYMLLDEIVRDNFGKMLTDALPPDPNWDKRTLQIIILTVLSCFEGKYRHQQPSSRFPALLLERTIKEELENYLIQLIKQDRDGDPQELARLEARVQVINWAIFGAAIQWGQEPVRIAKEQMADAILSVIVDGTIQPVSADERQNR</sequence>
<gene>
    <name evidence="4" type="ORF">K0U00_24645</name>
</gene>
<dbReference type="Pfam" id="PF00440">
    <property type="entry name" value="TetR_N"/>
    <property type="match status" value="1"/>
</dbReference>